<dbReference type="InterPro" id="IPR029010">
    <property type="entry name" value="ThuA-like"/>
</dbReference>
<dbReference type="Pfam" id="PF06283">
    <property type="entry name" value="ThuA"/>
    <property type="match status" value="1"/>
</dbReference>
<dbReference type="Gene3D" id="3.40.50.880">
    <property type="match status" value="1"/>
</dbReference>
<feature type="domain" description="ThuA-like" evidence="1">
    <location>
        <begin position="20"/>
        <end position="215"/>
    </location>
</feature>
<sequence>MASIRVLSGHGRYTDPWHPFAEGSAAIREILEADGHRVEVRDDDVSCLRGYDDLDLVVVNLGGNVEVELERDDQWAAAQHEFGQWIRDGGRVLAVHTAANSFPDWPEWPDLLGGQWVRGTSWHPKRCIATFEKAPGAEGHPVWAGLDVVTVYDERYSDLVVHADSTPLIRHELSENWQVMGWAHGNNVIYDGMGHDARSYSSPSRRAFLSNEVNWLLS</sequence>
<comment type="caution">
    <text evidence="2">The sequence shown here is derived from an EMBL/GenBank/DDBJ whole genome shotgun (WGS) entry which is preliminary data.</text>
</comment>
<dbReference type="Proteomes" id="UP000259211">
    <property type="component" value="Unassembled WGS sequence"/>
</dbReference>
<dbReference type="RefSeq" id="WP_117188889.1">
    <property type="nucleotide sequence ID" value="NZ_NOWI01000003.1"/>
</dbReference>
<dbReference type="InterPro" id="IPR029062">
    <property type="entry name" value="Class_I_gatase-like"/>
</dbReference>
<proteinExistence type="predicted"/>
<name>A0A3E2DKS9_9ACTN</name>
<organism evidence="2 3">
    <name type="scientific">Cutibacterium avidum</name>
    <dbReference type="NCBI Taxonomy" id="33010"/>
    <lineage>
        <taxon>Bacteria</taxon>
        <taxon>Bacillati</taxon>
        <taxon>Actinomycetota</taxon>
        <taxon>Actinomycetes</taxon>
        <taxon>Propionibacteriales</taxon>
        <taxon>Propionibacteriaceae</taxon>
        <taxon>Cutibacterium</taxon>
    </lineage>
</organism>
<keyword evidence="2" id="KW-0378">Hydrolase</keyword>
<dbReference type="SUPFAM" id="SSF52317">
    <property type="entry name" value="Class I glutamine amidotransferase-like"/>
    <property type="match status" value="1"/>
</dbReference>
<gene>
    <name evidence="2" type="ORF">CHT91_03995</name>
</gene>
<dbReference type="GO" id="GO:0016787">
    <property type="term" value="F:hydrolase activity"/>
    <property type="evidence" value="ECO:0007669"/>
    <property type="project" value="UniProtKB-KW"/>
</dbReference>
<dbReference type="EMBL" id="NOWI01000003">
    <property type="protein sequence ID" value="RFT45971.1"/>
    <property type="molecule type" value="Genomic_DNA"/>
</dbReference>
<reference evidence="2 3" key="1">
    <citation type="submission" date="2017-07" db="EMBL/GenBank/DDBJ databases">
        <authorList>
            <person name="Sun Z.S."/>
            <person name="Albrecht U."/>
            <person name="Echele G."/>
            <person name="Lee C.C."/>
        </authorList>
    </citation>
    <scope>NUCLEOTIDE SEQUENCE [LARGE SCALE GENOMIC DNA]</scope>
    <source>
        <strain evidence="2 3">P16-029</strain>
    </source>
</reference>
<evidence type="ECO:0000259" key="1">
    <source>
        <dbReference type="Pfam" id="PF06283"/>
    </source>
</evidence>
<protein>
    <submittedName>
        <fullName evidence="2">Glycosyl hydrolase</fullName>
    </submittedName>
</protein>
<evidence type="ECO:0000313" key="2">
    <source>
        <dbReference type="EMBL" id="RFT45971.1"/>
    </source>
</evidence>
<evidence type="ECO:0000313" key="3">
    <source>
        <dbReference type="Proteomes" id="UP000259211"/>
    </source>
</evidence>
<accession>A0A3E2DKS9</accession>
<dbReference type="AlphaFoldDB" id="A0A3E2DKS9"/>